<name>A0A382GYJ3_9ZZZZ</name>
<reference evidence="1" key="1">
    <citation type="submission" date="2018-05" db="EMBL/GenBank/DDBJ databases">
        <authorList>
            <person name="Lanie J.A."/>
            <person name="Ng W.-L."/>
            <person name="Kazmierczak K.M."/>
            <person name="Andrzejewski T.M."/>
            <person name="Davidsen T.M."/>
            <person name="Wayne K.J."/>
            <person name="Tettelin H."/>
            <person name="Glass J.I."/>
            <person name="Rusch D."/>
            <person name="Podicherti R."/>
            <person name="Tsui H.-C.T."/>
            <person name="Winkler M.E."/>
        </authorList>
    </citation>
    <scope>NUCLEOTIDE SEQUENCE</scope>
</reference>
<protein>
    <submittedName>
        <fullName evidence="1">Uncharacterized protein</fullName>
    </submittedName>
</protein>
<dbReference type="EMBL" id="UINC01058060">
    <property type="protein sequence ID" value="SVB79905.1"/>
    <property type="molecule type" value="Genomic_DNA"/>
</dbReference>
<gene>
    <name evidence="1" type="ORF">METZ01_LOCUS232759</name>
</gene>
<evidence type="ECO:0000313" key="1">
    <source>
        <dbReference type="EMBL" id="SVB79905.1"/>
    </source>
</evidence>
<proteinExistence type="predicted"/>
<sequence length="293" mass="33165">MANKGHYRVEGGSRQGIYICSPAGELLSSINSLNPDDVLSVIQQGLDKWNHDTISNLPIDPINTVTPSHRWEDSYPENGLVLTGYKIDLKSDPPSNDNRGDRWNMDHVWFNQAEMKGWITNELIEGSVNKVPAVVSERLIRFHLVDNVRGQTLPFAPDEIKVNQMMTEVVYKNESSLELEISGESFSVAKGEWLLGANDWTPTHLLDHSIKTKLLGKVTYNFQTETVTEFELVAIGERFGKTQNNGRMFGSDSNHIGFYYKMAQENASEKIAPAFIDLYNADWIIHPINKKRL</sequence>
<accession>A0A382GYJ3</accession>
<organism evidence="1">
    <name type="scientific">marine metagenome</name>
    <dbReference type="NCBI Taxonomy" id="408172"/>
    <lineage>
        <taxon>unclassified sequences</taxon>
        <taxon>metagenomes</taxon>
        <taxon>ecological metagenomes</taxon>
    </lineage>
</organism>
<dbReference type="AlphaFoldDB" id="A0A382GYJ3"/>